<feature type="domain" description="Cysteinyl-tRNA synthetase class Ia DALR" evidence="14">
    <location>
        <begin position="347"/>
        <end position="406"/>
    </location>
</feature>
<dbReference type="Gene3D" id="3.40.50.620">
    <property type="entry name" value="HUPs"/>
    <property type="match status" value="1"/>
</dbReference>
<keyword evidence="3 12" id="KW-0963">Cytoplasm</keyword>
<comment type="similarity">
    <text evidence="1 12">Belongs to the class-I aminoacyl-tRNA synthetase family.</text>
</comment>
<dbReference type="Pfam" id="PF09190">
    <property type="entry name" value="DALR_2"/>
    <property type="match status" value="1"/>
</dbReference>
<dbReference type="RefSeq" id="WP_133107948.1">
    <property type="nucleotide sequence ID" value="NZ_SMNA01000005.1"/>
</dbReference>
<evidence type="ECO:0000256" key="5">
    <source>
        <dbReference type="ARBA" id="ARBA00022723"/>
    </source>
</evidence>
<accession>A0ABY2E5U7</accession>
<dbReference type="InterPro" id="IPR014729">
    <property type="entry name" value="Rossmann-like_a/b/a_fold"/>
</dbReference>
<evidence type="ECO:0000256" key="3">
    <source>
        <dbReference type="ARBA" id="ARBA00022490"/>
    </source>
</evidence>
<dbReference type="HAMAP" id="MF_00041">
    <property type="entry name" value="Cys_tRNA_synth"/>
    <property type="match status" value="1"/>
</dbReference>
<feature type="binding site" evidence="12">
    <location>
        <position position="211"/>
    </location>
    <ligand>
        <name>Zn(2+)</name>
        <dbReference type="ChEBI" id="CHEBI:29105"/>
    </ligand>
</feature>
<evidence type="ECO:0000256" key="4">
    <source>
        <dbReference type="ARBA" id="ARBA00022598"/>
    </source>
</evidence>
<feature type="short sequence motif" description="'HIGH' region" evidence="12">
    <location>
        <begin position="31"/>
        <end position="41"/>
    </location>
</feature>
<feature type="short sequence motif" description="'KMSKS' region" evidence="12">
    <location>
        <begin position="267"/>
        <end position="271"/>
    </location>
</feature>
<dbReference type="EMBL" id="SMNA01000005">
    <property type="protein sequence ID" value="TDE94222.1"/>
    <property type="molecule type" value="Genomic_DNA"/>
</dbReference>
<evidence type="ECO:0000256" key="1">
    <source>
        <dbReference type="ARBA" id="ARBA00005594"/>
    </source>
</evidence>
<proteinExistence type="inferred from homology"/>
<evidence type="ECO:0000256" key="2">
    <source>
        <dbReference type="ARBA" id="ARBA00011245"/>
    </source>
</evidence>
<dbReference type="Pfam" id="PF01406">
    <property type="entry name" value="tRNA-synt_1e"/>
    <property type="match status" value="1"/>
</dbReference>
<keyword evidence="16" id="KW-1185">Reference proteome</keyword>
<evidence type="ECO:0000256" key="6">
    <source>
        <dbReference type="ARBA" id="ARBA00022741"/>
    </source>
</evidence>
<feature type="binding site" evidence="12">
    <location>
        <position position="236"/>
    </location>
    <ligand>
        <name>Zn(2+)</name>
        <dbReference type="ChEBI" id="CHEBI:29105"/>
    </ligand>
</feature>
<keyword evidence="6 12" id="KW-0547">Nucleotide-binding</keyword>
<name>A0ABY2E5U7_9MICO</name>
<evidence type="ECO:0000256" key="8">
    <source>
        <dbReference type="ARBA" id="ARBA00022840"/>
    </source>
</evidence>
<keyword evidence="8 12" id="KW-0067">ATP-binding</keyword>
<dbReference type="InterPro" id="IPR056411">
    <property type="entry name" value="CysS_C"/>
</dbReference>
<comment type="catalytic activity">
    <reaction evidence="11 12">
        <text>tRNA(Cys) + L-cysteine + ATP = L-cysteinyl-tRNA(Cys) + AMP + diphosphate</text>
        <dbReference type="Rhea" id="RHEA:17773"/>
        <dbReference type="Rhea" id="RHEA-COMP:9661"/>
        <dbReference type="Rhea" id="RHEA-COMP:9679"/>
        <dbReference type="ChEBI" id="CHEBI:30616"/>
        <dbReference type="ChEBI" id="CHEBI:33019"/>
        <dbReference type="ChEBI" id="CHEBI:35235"/>
        <dbReference type="ChEBI" id="CHEBI:78442"/>
        <dbReference type="ChEBI" id="CHEBI:78517"/>
        <dbReference type="ChEBI" id="CHEBI:456215"/>
        <dbReference type="EC" id="6.1.1.16"/>
    </reaction>
</comment>
<evidence type="ECO:0000313" key="15">
    <source>
        <dbReference type="EMBL" id="TDE94222.1"/>
    </source>
</evidence>
<reference evidence="15 16" key="1">
    <citation type="submission" date="2019-03" db="EMBL/GenBank/DDBJ databases">
        <title>Genomic features of bacteria from cold environments.</title>
        <authorList>
            <person name="Shen L."/>
        </authorList>
    </citation>
    <scope>NUCLEOTIDE SEQUENCE [LARGE SCALE GENOMIC DNA]</scope>
    <source>
        <strain evidence="16">T3246-1</strain>
    </source>
</reference>
<comment type="subunit">
    <text evidence="2 12">Monomer.</text>
</comment>
<dbReference type="PANTHER" id="PTHR10890">
    <property type="entry name" value="CYSTEINYL-TRNA SYNTHETASE"/>
    <property type="match status" value="1"/>
</dbReference>
<dbReference type="SMART" id="SM00840">
    <property type="entry name" value="DALR_2"/>
    <property type="match status" value="1"/>
</dbReference>
<keyword evidence="4 12" id="KW-0436">Ligase</keyword>
<comment type="caution">
    <text evidence="15">The sequence shown here is derived from an EMBL/GenBank/DDBJ whole genome shotgun (WGS) entry which is preliminary data.</text>
</comment>
<dbReference type="SUPFAM" id="SSF47323">
    <property type="entry name" value="Anticodon-binding domain of a subclass of class I aminoacyl-tRNA synthetases"/>
    <property type="match status" value="1"/>
</dbReference>
<dbReference type="EC" id="6.1.1.16" evidence="12"/>
<dbReference type="InterPro" id="IPR015273">
    <property type="entry name" value="Cys-tRNA-synt_Ia_DALR"/>
</dbReference>
<keyword evidence="10 12" id="KW-0030">Aminoacyl-tRNA synthetase</keyword>
<dbReference type="InterPro" id="IPR024909">
    <property type="entry name" value="Cys-tRNA/MSH_ligase"/>
</dbReference>
<dbReference type="NCBIfam" id="TIGR00435">
    <property type="entry name" value="cysS"/>
    <property type="match status" value="1"/>
</dbReference>
<comment type="subcellular location">
    <subcellularLocation>
        <location evidence="12">Cytoplasm</location>
    </subcellularLocation>
</comment>
<evidence type="ECO:0000256" key="13">
    <source>
        <dbReference type="SAM" id="MobiDB-lite"/>
    </source>
</evidence>
<feature type="compositionally biased region" description="Basic and acidic residues" evidence="13">
    <location>
        <begin position="178"/>
        <end position="190"/>
    </location>
</feature>
<protein>
    <recommendedName>
        <fullName evidence="12">Cysteine--tRNA ligase</fullName>
        <ecNumber evidence="12">6.1.1.16</ecNumber>
    </recommendedName>
    <alternativeName>
        <fullName evidence="12">Cysteinyl-tRNA synthetase</fullName>
        <shortName evidence="12">CysRS</shortName>
    </alternativeName>
</protein>
<sequence>MTMRLYDSATREVRDFVPREPGRVGIYLCGATVQGAPHIGHLRSAIAFDILLRWLRRNGEDVTLVRNVTDIDDKILTKSADAGVPWWAWAHRFEREFNRAYETLGVTPPTYEPRATGHVTEMVELIALLVDRGHAYVGDEGNVYFDVRSWGKYGELTRQLLENLSTVEEEASDKRDPRDFALWKATKDTDPDGASWPTPWGRGRPGWHVECSAMARKYLGESFDIHGGGIDLRFPHHENEQAQSQAAGWGFTNLWMHNAWVTVGGEKMSKSLGNSLTVDAVLERGEPVVLRYALAAVHYRSTLEFSDSSLDESGAAWERISGFVQRAVELVGALTPAEVAGVEVPDAFAAAMNDDLNVSAALAVVHEQVTGGNNALAAGDEAQVRAAQGRVRAMLDVFGLDPLAQPWAGAQAADGGAEQALGVLVQAVLAERVQARAEKDWARADALRDRLTAAGIVVEDSPGGARWSVKGGTGGR</sequence>
<dbReference type="PRINTS" id="PR00983">
    <property type="entry name" value="TRNASYNTHCYS"/>
</dbReference>
<keyword evidence="9 12" id="KW-0648">Protein biosynthesis</keyword>
<dbReference type="InterPro" id="IPR009080">
    <property type="entry name" value="tRNAsynth_Ia_anticodon-bd"/>
</dbReference>
<evidence type="ECO:0000313" key="16">
    <source>
        <dbReference type="Proteomes" id="UP000504882"/>
    </source>
</evidence>
<keyword evidence="7 12" id="KW-0862">Zinc</keyword>
<dbReference type="Gene3D" id="1.20.120.1910">
    <property type="entry name" value="Cysteine-tRNA ligase, C-terminal anti-codon recognition domain"/>
    <property type="match status" value="1"/>
</dbReference>
<feature type="binding site" evidence="12">
    <location>
        <position position="240"/>
    </location>
    <ligand>
        <name>Zn(2+)</name>
        <dbReference type="ChEBI" id="CHEBI:29105"/>
    </ligand>
</feature>
<evidence type="ECO:0000256" key="11">
    <source>
        <dbReference type="ARBA" id="ARBA00047398"/>
    </source>
</evidence>
<feature type="region of interest" description="Disordered" evidence="13">
    <location>
        <begin position="178"/>
        <end position="201"/>
    </location>
</feature>
<dbReference type="Pfam" id="PF23493">
    <property type="entry name" value="CysS_C"/>
    <property type="match status" value="1"/>
</dbReference>
<evidence type="ECO:0000256" key="9">
    <source>
        <dbReference type="ARBA" id="ARBA00022917"/>
    </source>
</evidence>
<dbReference type="CDD" id="cd00672">
    <property type="entry name" value="CysRS_core"/>
    <property type="match status" value="1"/>
</dbReference>
<keyword evidence="5 12" id="KW-0479">Metal-binding</keyword>
<feature type="binding site" evidence="12">
    <location>
        <position position="270"/>
    </location>
    <ligand>
        <name>ATP</name>
        <dbReference type="ChEBI" id="CHEBI:30616"/>
    </ligand>
</feature>
<organism evidence="15 16">
    <name type="scientific">Occultella glacieicola</name>
    <dbReference type="NCBI Taxonomy" id="2518684"/>
    <lineage>
        <taxon>Bacteria</taxon>
        <taxon>Bacillati</taxon>
        <taxon>Actinomycetota</taxon>
        <taxon>Actinomycetes</taxon>
        <taxon>Micrococcales</taxon>
        <taxon>Ruaniaceae</taxon>
        <taxon>Occultella</taxon>
    </lineage>
</organism>
<gene>
    <name evidence="12" type="primary">cysS</name>
    <name evidence="15" type="ORF">EXU48_12370</name>
</gene>
<dbReference type="InterPro" id="IPR032678">
    <property type="entry name" value="tRNA-synt_1_cat_dom"/>
</dbReference>
<dbReference type="Proteomes" id="UP000504882">
    <property type="component" value="Unassembled WGS sequence"/>
</dbReference>
<comment type="cofactor">
    <cofactor evidence="12">
        <name>Zn(2+)</name>
        <dbReference type="ChEBI" id="CHEBI:29105"/>
    </cofactor>
    <text evidence="12">Binds 1 zinc ion per subunit.</text>
</comment>
<evidence type="ECO:0000259" key="14">
    <source>
        <dbReference type="SMART" id="SM00840"/>
    </source>
</evidence>
<feature type="binding site" evidence="12">
    <location>
        <position position="29"/>
    </location>
    <ligand>
        <name>Zn(2+)</name>
        <dbReference type="ChEBI" id="CHEBI:29105"/>
    </ligand>
</feature>
<dbReference type="PANTHER" id="PTHR10890:SF30">
    <property type="entry name" value="CYSTEINE--TRNA LIGASE"/>
    <property type="match status" value="1"/>
</dbReference>
<evidence type="ECO:0000256" key="10">
    <source>
        <dbReference type="ARBA" id="ARBA00023146"/>
    </source>
</evidence>
<evidence type="ECO:0000256" key="7">
    <source>
        <dbReference type="ARBA" id="ARBA00022833"/>
    </source>
</evidence>
<evidence type="ECO:0000256" key="12">
    <source>
        <dbReference type="HAMAP-Rule" id="MF_00041"/>
    </source>
</evidence>
<dbReference type="InterPro" id="IPR015803">
    <property type="entry name" value="Cys-tRNA-ligase"/>
</dbReference>
<dbReference type="GO" id="GO:0004817">
    <property type="term" value="F:cysteine-tRNA ligase activity"/>
    <property type="evidence" value="ECO:0007669"/>
    <property type="project" value="UniProtKB-EC"/>
</dbReference>
<dbReference type="SUPFAM" id="SSF52374">
    <property type="entry name" value="Nucleotidylyl transferase"/>
    <property type="match status" value="1"/>
</dbReference>